<dbReference type="InterPro" id="IPR023569">
    <property type="entry name" value="Prokineticin_domain"/>
</dbReference>
<feature type="chain" id="PRO_5029560611" description="Prokineticin domain-containing protein" evidence="4">
    <location>
        <begin position="18"/>
        <end position="119"/>
    </location>
</feature>
<gene>
    <name evidence="6" type="primary">100122057</name>
</gene>
<dbReference type="OrthoDB" id="6408184at2759"/>
<dbReference type="GO" id="GO:0005576">
    <property type="term" value="C:extracellular region"/>
    <property type="evidence" value="ECO:0007669"/>
    <property type="project" value="UniProtKB-SubCell"/>
</dbReference>
<evidence type="ECO:0000313" key="7">
    <source>
        <dbReference type="Proteomes" id="UP000002358"/>
    </source>
</evidence>
<organism evidence="6 7">
    <name type="scientific">Nasonia vitripennis</name>
    <name type="common">Parasitic wasp</name>
    <dbReference type="NCBI Taxonomy" id="7425"/>
    <lineage>
        <taxon>Eukaryota</taxon>
        <taxon>Metazoa</taxon>
        <taxon>Ecdysozoa</taxon>
        <taxon>Arthropoda</taxon>
        <taxon>Hexapoda</taxon>
        <taxon>Insecta</taxon>
        <taxon>Pterygota</taxon>
        <taxon>Neoptera</taxon>
        <taxon>Endopterygota</taxon>
        <taxon>Hymenoptera</taxon>
        <taxon>Apocrita</taxon>
        <taxon>Proctotrupomorpha</taxon>
        <taxon>Chalcidoidea</taxon>
        <taxon>Pteromalidae</taxon>
        <taxon>Pteromalinae</taxon>
        <taxon>Nasonia</taxon>
    </lineage>
</organism>
<keyword evidence="3" id="KW-1015">Disulfide bond</keyword>
<reference evidence="6" key="1">
    <citation type="submission" date="2021-01" db="UniProtKB">
        <authorList>
            <consortium name="EnsemblMetazoa"/>
        </authorList>
    </citation>
    <scope>IDENTIFICATION</scope>
</reference>
<evidence type="ECO:0000259" key="5">
    <source>
        <dbReference type="Pfam" id="PF06607"/>
    </source>
</evidence>
<dbReference type="InParanoid" id="A0A7M7G700"/>
<accession>A0A7M7G700</accession>
<evidence type="ECO:0000256" key="3">
    <source>
        <dbReference type="ARBA" id="ARBA00023157"/>
    </source>
</evidence>
<evidence type="ECO:0000313" key="6">
    <source>
        <dbReference type="EnsemblMetazoa" id="XP_001605660"/>
    </source>
</evidence>
<dbReference type="AlphaFoldDB" id="A0A7M7G700"/>
<dbReference type="Gene3D" id="2.10.80.10">
    <property type="entry name" value="Lipase, subunit A"/>
    <property type="match status" value="1"/>
</dbReference>
<protein>
    <recommendedName>
        <fullName evidence="5">Prokineticin domain-containing protein</fullName>
    </recommendedName>
</protein>
<feature type="signal peptide" evidence="4">
    <location>
        <begin position="1"/>
        <end position="17"/>
    </location>
</feature>
<evidence type="ECO:0000256" key="4">
    <source>
        <dbReference type="SAM" id="SignalP"/>
    </source>
</evidence>
<evidence type="ECO:0000256" key="2">
    <source>
        <dbReference type="ARBA" id="ARBA00022525"/>
    </source>
</evidence>
<keyword evidence="2" id="KW-0964">Secreted</keyword>
<keyword evidence="7" id="KW-1185">Reference proteome</keyword>
<name>A0A7M7G700_NASVI</name>
<keyword evidence="4" id="KW-0732">Signal</keyword>
<sequence length="119" mass="12788">MTSAVLLLSLMIGSLYAAAIEEQSIPPSWVECTSHLDCRPGSCCTIGQQRYSIPMCSPQPTLGEQCRPNSPRLTNTTLGYPDGSTILIKDAYLMLCPCSTGLSCDSRIGLCQVKQQAEA</sequence>
<proteinExistence type="predicted"/>
<feature type="domain" description="Prokineticin" evidence="5">
    <location>
        <begin position="31"/>
        <end position="105"/>
    </location>
</feature>
<dbReference type="OMA" id="GQIGDTC"/>
<dbReference type="EnsemblMetazoa" id="XM_001605610">
    <property type="protein sequence ID" value="XP_001605660"/>
    <property type="gene ID" value="LOC100122057"/>
</dbReference>
<comment type="subcellular location">
    <subcellularLocation>
        <location evidence="1">Secreted</location>
    </subcellularLocation>
</comment>
<evidence type="ECO:0000256" key="1">
    <source>
        <dbReference type="ARBA" id="ARBA00004613"/>
    </source>
</evidence>
<dbReference type="Proteomes" id="UP000002358">
    <property type="component" value="Chromosome 1"/>
</dbReference>
<dbReference type="KEGG" id="nvi:100122057"/>
<dbReference type="Pfam" id="PF06607">
    <property type="entry name" value="Prokineticin"/>
    <property type="match status" value="1"/>
</dbReference>